<feature type="compositionally biased region" description="Low complexity" evidence="1">
    <location>
        <begin position="69"/>
        <end position="78"/>
    </location>
</feature>
<dbReference type="Gene3D" id="2.170.270.10">
    <property type="entry name" value="SET domain"/>
    <property type="match status" value="1"/>
</dbReference>
<dbReference type="EMBL" id="ML995813">
    <property type="protein sequence ID" value="KAF2772742.1"/>
    <property type="molecule type" value="Genomic_DNA"/>
</dbReference>
<feature type="compositionally biased region" description="Basic and acidic residues" evidence="1">
    <location>
        <begin position="486"/>
        <end position="501"/>
    </location>
</feature>
<feature type="region of interest" description="Disordered" evidence="1">
    <location>
        <begin position="433"/>
        <end position="508"/>
    </location>
</feature>
<dbReference type="PROSITE" id="PS50280">
    <property type="entry name" value="SET"/>
    <property type="match status" value="1"/>
</dbReference>
<feature type="compositionally biased region" description="Basic residues" evidence="1">
    <location>
        <begin position="446"/>
        <end position="456"/>
    </location>
</feature>
<evidence type="ECO:0000259" key="2">
    <source>
        <dbReference type="PROSITE" id="PS50280"/>
    </source>
</evidence>
<sequence>MARHYEDGGGTLKHIYFFLSPPLLSLALDSKSEPTSETASAMSSPVRQDSVLSGRSETGSDDGSESDSRSLTNSTSSSGVRLNPLARDFVPSPDKKHFDKRSTRNFRRASNTKNKIEVRATEDKGFGTFATKFITGGSCILKERPLMVIQGGNSVSKVYPAYCELDAESRAKFDRLHCFKRDMFEQTARMRVLGVDEETTGDFEAFIGEQVRVMSTFACNVFGMSGVGQGICYEASRFNHSCRPNAHHSYNPNLKKEVIYAIRDIQPGEEICLNYMGGSASYQSNEERRERLFRDYGFYCNCAACMESFDGQSNGMRGLLNVLVAGYSAYISGEETWAPPPAVPTDPASALAICEEMIRCFLTEGLTYMELAKAYRSASTEAANLDMPDKAFEYATREAEVERTCLGDSIEDLVKCGAATICWIEKLKKQFGGSDHGGHGPNRIPQRFRRKKKSKVEKKASKSKMEKQAKQAAEAAAAREASSAEEEAKREELRRKREYDAKFPALMA</sequence>
<dbReference type="Pfam" id="PF00856">
    <property type="entry name" value="SET"/>
    <property type="match status" value="1"/>
</dbReference>
<dbReference type="OrthoDB" id="265717at2759"/>
<evidence type="ECO:0000256" key="1">
    <source>
        <dbReference type="SAM" id="MobiDB-lite"/>
    </source>
</evidence>
<evidence type="ECO:0000313" key="3">
    <source>
        <dbReference type="EMBL" id="KAF2772742.1"/>
    </source>
</evidence>
<proteinExistence type="predicted"/>
<feature type="compositionally biased region" description="Low complexity" evidence="1">
    <location>
        <begin position="470"/>
        <end position="481"/>
    </location>
</feature>
<feature type="compositionally biased region" description="Basic and acidic residues" evidence="1">
    <location>
        <begin position="457"/>
        <end position="469"/>
    </location>
</feature>
<dbReference type="PANTHER" id="PTHR47332">
    <property type="entry name" value="SET DOMAIN-CONTAINING PROTEIN 5"/>
    <property type="match status" value="1"/>
</dbReference>
<dbReference type="InterPro" id="IPR046341">
    <property type="entry name" value="SET_dom_sf"/>
</dbReference>
<dbReference type="PANTHER" id="PTHR47332:SF4">
    <property type="entry name" value="SET DOMAIN-CONTAINING PROTEIN 5"/>
    <property type="match status" value="1"/>
</dbReference>
<dbReference type="CDD" id="cd20071">
    <property type="entry name" value="SET_SMYD"/>
    <property type="match status" value="1"/>
</dbReference>
<dbReference type="InterPro" id="IPR001214">
    <property type="entry name" value="SET_dom"/>
</dbReference>
<protein>
    <submittedName>
        <fullName evidence="3">SET domain-containing protein</fullName>
    </submittedName>
</protein>
<dbReference type="InterPro" id="IPR053185">
    <property type="entry name" value="SET_domain_protein"/>
</dbReference>
<dbReference type="SMART" id="SM00317">
    <property type="entry name" value="SET"/>
    <property type="match status" value="1"/>
</dbReference>
<name>A0A6G1LJJ8_9PEZI</name>
<dbReference type="Proteomes" id="UP000799436">
    <property type="component" value="Unassembled WGS sequence"/>
</dbReference>
<feature type="compositionally biased region" description="Basic and acidic residues" evidence="1">
    <location>
        <begin position="93"/>
        <end position="102"/>
    </location>
</feature>
<feature type="domain" description="SET" evidence="2">
    <location>
        <begin position="114"/>
        <end position="276"/>
    </location>
</feature>
<feature type="compositionally biased region" description="Polar residues" evidence="1">
    <location>
        <begin position="35"/>
        <end position="51"/>
    </location>
</feature>
<reference evidence="3" key="1">
    <citation type="journal article" date="2020" name="Stud. Mycol.">
        <title>101 Dothideomycetes genomes: a test case for predicting lifestyles and emergence of pathogens.</title>
        <authorList>
            <person name="Haridas S."/>
            <person name="Albert R."/>
            <person name="Binder M."/>
            <person name="Bloem J."/>
            <person name="Labutti K."/>
            <person name="Salamov A."/>
            <person name="Andreopoulos B."/>
            <person name="Baker S."/>
            <person name="Barry K."/>
            <person name="Bills G."/>
            <person name="Bluhm B."/>
            <person name="Cannon C."/>
            <person name="Castanera R."/>
            <person name="Culley D."/>
            <person name="Daum C."/>
            <person name="Ezra D."/>
            <person name="Gonzalez J."/>
            <person name="Henrissat B."/>
            <person name="Kuo A."/>
            <person name="Liang C."/>
            <person name="Lipzen A."/>
            <person name="Lutzoni F."/>
            <person name="Magnuson J."/>
            <person name="Mondo S."/>
            <person name="Nolan M."/>
            <person name="Ohm R."/>
            <person name="Pangilinan J."/>
            <person name="Park H.-J."/>
            <person name="Ramirez L."/>
            <person name="Alfaro M."/>
            <person name="Sun H."/>
            <person name="Tritt A."/>
            <person name="Yoshinaga Y."/>
            <person name="Zwiers L.-H."/>
            <person name="Turgeon B."/>
            <person name="Goodwin S."/>
            <person name="Spatafora J."/>
            <person name="Crous P."/>
            <person name="Grigoriev I."/>
        </authorList>
    </citation>
    <scope>NUCLEOTIDE SEQUENCE</scope>
    <source>
        <strain evidence="3">CBS 116005</strain>
    </source>
</reference>
<gene>
    <name evidence="3" type="ORF">EJ03DRAFT_333821</name>
</gene>
<keyword evidence="4" id="KW-1185">Reference proteome</keyword>
<organism evidence="3 4">
    <name type="scientific">Teratosphaeria nubilosa</name>
    <dbReference type="NCBI Taxonomy" id="161662"/>
    <lineage>
        <taxon>Eukaryota</taxon>
        <taxon>Fungi</taxon>
        <taxon>Dikarya</taxon>
        <taxon>Ascomycota</taxon>
        <taxon>Pezizomycotina</taxon>
        <taxon>Dothideomycetes</taxon>
        <taxon>Dothideomycetidae</taxon>
        <taxon>Mycosphaerellales</taxon>
        <taxon>Teratosphaeriaceae</taxon>
        <taxon>Teratosphaeria</taxon>
    </lineage>
</organism>
<evidence type="ECO:0000313" key="4">
    <source>
        <dbReference type="Proteomes" id="UP000799436"/>
    </source>
</evidence>
<dbReference type="AlphaFoldDB" id="A0A6G1LJJ8"/>
<feature type="region of interest" description="Disordered" evidence="1">
    <location>
        <begin position="35"/>
        <end position="105"/>
    </location>
</feature>
<dbReference type="SUPFAM" id="SSF82199">
    <property type="entry name" value="SET domain"/>
    <property type="match status" value="1"/>
</dbReference>
<accession>A0A6G1LJJ8</accession>